<comment type="caution">
    <text evidence="1">The sequence shown here is derived from an EMBL/GenBank/DDBJ whole genome shotgun (WGS) entry which is preliminary data.</text>
</comment>
<protein>
    <submittedName>
        <fullName evidence="1">Uncharacterized protein</fullName>
    </submittedName>
</protein>
<dbReference type="Proteomes" id="UP000034785">
    <property type="component" value="Unassembled WGS sequence"/>
</dbReference>
<proteinExistence type="predicted"/>
<name>A0A0G1B9Q5_9BACT</name>
<sequence>MSETRRLIDSERESWENGFFGREVPVPPPPKAILETLRVASGEGFTTLEAHVFPFRPVFPSRKVALQPDDKYPGWKIKPSDLFWDWVKAGKLSRDAARFPGPYWVIVDGSDRLKYDGGRQLYTDDRLGQELARLREEGKIATSGYSPEVPPASRCAVSMKEVDRVIKPLVAGILRLEKYQGNMVKSRIPYAREFNILGNAFYPQWGDEPLIWELFEDRYDRSGCFYGDLSCSPGNLVFTSHWYGQKDPFTSFRPLIEFPLGSY</sequence>
<evidence type="ECO:0000313" key="2">
    <source>
        <dbReference type="Proteomes" id="UP000034785"/>
    </source>
</evidence>
<gene>
    <name evidence="1" type="ORF">UV41_C0038G0007</name>
</gene>
<reference evidence="1 2" key="1">
    <citation type="journal article" date="2015" name="Nature">
        <title>rRNA introns, odd ribosomes, and small enigmatic genomes across a large radiation of phyla.</title>
        <authorList>
            <person name="Brown C.T."/>
            <person name="Hug L.A."/>
            <person name="Thomas B.C."/>
            <person name="Sharon I."/>
            <person name="Castelle C.J."/>
            <person name="Singh A."/>
            <person name="Wilkins M.J."/>
            <person name="Williams K.H."/>
            <person name="Banfield J.F."/>
        </authorList>
    </citation>
    <scope>NUCLEOTIDE SEQUENCE [LARGE SCALE GENOMIC DNA]</scope>
</reference>
<accession>A0A0G1B9Q5</accession>
<evidence type="ECO:0000313" key="1">
    <source>
        <dbReference type="EMBL" id="KKS70022.1"/>
    </source>
</evidence>
<dbReference type="EMBL" id="LCEJ01000038">
    <property type="protein sequence ID" value="KKS70022.1"/>
    <property type="molecule type" value="Genomic_DNA"/>
</dbReference>
<dbReference type="AlphaFoldDB" id="A0A0G1B9Q5"/>
<organism evidence="1 2">
    <name type="scientific">Candidatus Daviesbacteria bacterium GW2011_GWA2_42_7</name>
    <dbReference type="NCBI Taxonomy" id="1618425"/>
    <lineage>
        <taxon>Bacteria</taxon>
        <taxon>Candidatus Daviesiibacteriota</taxon>
    </lineage>
</organism>